<name>A0A553GXR3_9PSED</name>
<feature type="transmembrane region" description="Helical" evidence="1">
    <location>
        <begin position="7"/>
        <end position="28"/>
    </location>
</feature>
<comment type="caution">
    <text evidence="2">The sequence shown here is derived from an EMBL/GenBank/DDBJ whole genome shotgun (WGS) entry which is preliminary data.</text>
</comment>
<feature type="transmembrane region" description="Helical" evidence="1">
    <location>
        <begin position="48"/>
        <end position="69"/>
    </location>
</feature>
<reference evidence="2 3" key="1">
    <citation type="submission" date="2019-07" db="EMBL/GenBank/DDBJ databases">
        <title>Pseudomonas mangiferae sp. nov., isolated from bark of mango tree in Thailand.</title>
        <authorList>
            <person name="Srisuk N."/>
            <person name="Anurat P."/>
        </authorList>
    </citation>
    <scope>NUCLEOTIDE SEQUENCE [LARGE SCALE GENOMIC DNA]</scope>
    <source>
        <strain evidence="2 3">DMKU_BBB3-04</strain>
    </source>
</reference>
<accession>A0A553GXR3</accession>
<evidence type="ECO:0000313" key="2">
    <source>
        <dbReference type="EMBL" id="TRX74292.1"/>
    </source>
</evidence>
<dbReference type="Proteomes" id="UP000315235">
    <property type="component" value="Unassembled WGS sequence"/>
</dbReference>
<protein>
    <submittedName>
        <fullName evidence="2">DUF4149 domain-containing protein</fullName>
    </submittedName>
</protein>
<keyword evidence="3" id="KW-1185">Reference proteome</keyword>
<dbReference type="AlphaFoldDB" id="A0A553GXR3"/>
<keyword evidence="1" id="KW-1133">Transmembrane helix</keyword>
<feature type="transmembrane region" description="Helical" evidence="1">
    <location>
        <begin position="105"/>
        <end position="122"/>
    </location>
</feature>
<keyword evidence="1" id="KW-0812">Transmembrane</keyword>
<organism evidence="2 3">
    <name type="scientific">Pseudomonas mangiferae</name>
    <dbReference type="NCBI Taxonomy" id="2593654"/>
    <lineage>
        <taxon>Bacteria</taxon>
        <taxon>Pseudomonadati</taxon>
        <taxon>Pseudomonadota</taxon>
        <taxon>Gammaproteobacteria</taxon>
        <taxon>Pseudomonadales</taxon>
        <taxon>Pseudomonadaceae</taxon>
        <taxon>Pseudomonas</taxon>
    </lineage>
</organism>
<dbReference type="EMBL" id="VJOY01000009">
    <property type="protein sequence ID" value="TRX74292.1"/>
    <property type="molecule type" value="Genomic_DNA"/>
</dbReference>
<gene>
    <name evidence="2" type="ORF">FM069_13355</name>
</gene>
<proteinExistence type="predicted"/>
<sequence length="143" mass="15111">MVACAWRLALVFWVGGLWLLHFVVLPGLERFGLASLLVDDIAGGLRPLLMAFAGACAVVQGGLLVLLGGRRALWQDSRGQLVMICLAAVLVFFAVRQVLPGAEYATRFCYLVAAFAGALLAIRETPGAEPGSARTGAEGIKAR</sequence>
<dbReference type="OrthoDB" id="6894044at2"/>
<keyword evidence="1" id="KW-0472">Membrane</keyword>
<feature type="transmembrane region" description="Helical" evidence="1">
    <location>
        <begin position="81"/>
        <end position="99"/>
    </location>
</feature>
<evidence type="ECO:0000313" key="3">
    <source>
        <dbReference type="Proteomes" id="UP000315235"/>
    </source>
</evidence>
<evidence type="ECO:0000256" key="1">
    <source>
        <dbReference type="SAM" id="Phobius"/>
    </source>
</evidence>